<comment type="caution">
    <text evidence="1">The sequence shown here is derived from an EMBL/GenBank/DDBJ whole genome shotgun (WGS) entry which is preliminary data.</text>
</comment>
<evidence type="ECO:0008006" key="3">
    <source>
        <dbReference type="Google" id="ProtNLM"/>
    </source>
</evidence>
<gene>
    <name evidence="1" type="ORF">KVG88_13705</name>
</gene>
<dbReference type="RefSeq" id="WP_217871740.1">
    <property type="nucleotide sequence ID" value="NZ_JAHSTU010000003.1"/>
</dbReference>
<protein>
    <recommendedName>
        <fullName evidence="3">Lipoprotein</fullName>
    </recommendedName>
</protein>
<evidence type="ECO:0000313" key="2">
    <source>
        <dbReference type="Proteomes" id="UP001049200"/>
    </source>
</evidence>
<accession>A0ABS6QQB4</accession>
<proteinExistence type="predicted"/>
<reference evidence="1" key="1">
    <citation type="submission" date="2021-06" db="EMBL/GenBank/DDBJ databases">
        <title>Updating the genus Pseudomonas: Description of 43 new species and partition of the Pseudomonas putida group.</title>
        <authorList>
            <person name="Girard L."/>
            <person name="Lood C."/>
            <person name="Vandamme P."/>
            <person name="Rokni-Zadeh H."/>
            <person name="Van Noort V."/>
            <person name="Hofte M."/>
            <person name="Lavigne R."/>
            <person name="De Mot R."/>
        </authorList>
    </citation>
    <scope>NUCLEOTIDE SEQUENCE</scope>
    <source>
        <strain evidence="1">SWRI74</strain>
    </source>
</reference>
<dbReference type="Proteomes" id="UP001049200">
    <property type="component" value="Unassembled WGS sequence"/>
</dbReference>
<organism evidence="1 2">
    <name type="scientific">Pseudomonas azerbaijanoccidentalis</name>
    <dbReference type="NCBI Taxonomy" id="2842347"/>
    <lineage>
        <taxon>Bacteria</taxon>
        <taxon>Pseudomonadati</taxon>
        <taxon>Pseudomonadota</taxon>
        <taxon>Gammaproteobacteria</taxon>
        <taxon>Pseudomonadales</taxon>
        <taxon>Pseudomonadaceae</taxon>
        <taxon>Pseudomonas</taxon>
    </lineage>
</organism>
<sequence>MHENRCLQKLSYFLMFPHLRTALSNHGEQSRKNEQAFFSSRIKPLWFYIYQYGLYSPVCAESLAYTYLDEHWRIKTVKAIFVLFSLLLLTACVTDQLNSGFERIRGQPLSAAIDRLGVPSNERTLAGRHVYTWTTSQLVSTYQPTSNFTTGSIPDGPGKTRYTGTSVGGTTVQTKATCKIEIEVDSQEVIRHGSYDGDVGACGKYAQALSR</sequence>
<name>A0ABS6QQB4_9PSED</name>
<dbReference type="EMBL" id="JAHSTU010000003">
    <property type="protein sequence ID" value="MBV4521120.1"/>
    <property type="molecule type" value="Genomic_DNA"/>
</dbReference>
<keyword evidence="2" id="KW-1185">Reference proteome</keyword>
<evidence type="ECO:0000313" key="1">
    <source>
        <dbReference type="EMBL" id="MBV4521120.1"/>
    </source>
</evidence>